<evidence type="ECO:0000256" key="1">
    <source>
        <dbReference type="SAM" id="MobiDB-lite"/>
    </source>
</evidence>
<dbReference type="PROSITE" id="PS51257">
    <property type="entry name" value="PROKAR_LIPOPROTEIN"/>
    <property type="match status" value="1"/>
</dbReference>
<organism evidence="3">
    <name type="scientific">Planktothricoides sp. SpSt-374</name>
    <dbReference type="NCBI Taxonomy" id="2282167"/>
    <lineage>
        <taxon>Bacteria</taxon>
        <taxon>Bacillati</taxon>
        <taxon>Cyanobacteriota</taxon>
        <taxon>Cyanophyceae</taxon>
        <taxon>Oscillatoriophycideae</taxon>
        <taxon>Oscillatoriales</taxon>
        <taxon>Oscillatoriaceae</taxon>
        <taxon>Planktothricoides</taxon>
    </lineage>
</organism>
<feature type="compositionally biased region" description="Low complexity" evidence="1">
    <location>
        <begin position="34"/>
        <end position="44"/>
    </location>
</feature>
<reference evidence="3" key="1">
    <citation type="journal article" date="2020" name="mSystems">
        <title>Genome- and Community-Level Interaction Insights into Carbon Utilization and Element Cycling Functions of Hydrothermarchaeota in Hydrothermal Sediment.</title>
        <authorList>
            <person name="Zhou Z."/>
            <person name="Liu Y."/>
            <person name="Xu W."/>
            <person name="Pan J."/>
            <person name="Luo Z.H."/>
            <person name="Li M."/>
        </authorList>
    </citation>
    <scope>NUCLEOTIDE SEQUENCE [LARGE SCALE GENOMIC DNA]</scope>
    <source>
        <strain evidence="3">SpSt-374</strain>
    </source>
</reference>
<evidence type="ECO:0000313" key="3">
    <source>
        <dbReference type="EMBL" id="HGG02706.1"/>
    </source>
</evidence>
<evidence type="ECO:0000256" key="2">
    <source>
        <dbReference type="SAM" id="SignalP"/>
    </source>
</evidence>
<sequence length="286" mass="29978">MKQQLRLTAILVCLNLALFGCAQGTQGNQGTRGLSPSLPVSPSPQGGEGTGTLEIRANGEDFVREGFVSKDGWQISFDRVDAHISSVSAYQTDPPYDAEAGGEIKAKQTVSLPGATTVDLALGDEKAPPVVVGEVKAPPGTYNAIAWKLAKATTGENAGSALMLQGKATKDGKTLDFQIKIEEELAFSCGEFVGDDRKGILTPGGKADLELTFHFDHLFGDGSYPPNDDINLGAIGFEPLAALASGDKVEVDLATLKQKLSAADYQKIEEILPSLGHVGEGHCHAG</sequence>
<proteinExistence type="predicted"/>
<feature type="signal peptide" evidence="2">
    <location>
        <begin position="1"/>
        <end position="22"/>
    </location>
</feature>
<protein>
    <submittedName>
        <fullName evidence="3">DUF4382 domain-containing protein</fullName>
    </submittedName>
</protein>
<keyword evidence="2" id="KW-0732">Signal</keyword>
<accession>A0A7C3ZW93</accession>
<dbReference type="EMBL" id="DSPX01000197">
    <property type="protein sequence ID" value="HGG02706.1"/>
    <property type="molecule type" value="Genomic_DNA"/>
</dbReference>
<name>A0A7C3ZW93_9CYAN</name>
<dbReference type="AlphaFoldDB" id="A0A7C3ZW93"/>
<gene>
    <name evidence="3" type="ORF">ENR15_19205</name>
</gene>
<feature type="chain" id="PRO_5028410233" evidence="2">
    <location>
        <begin position="23"/>
        <end position="286"/>
    </location>
</feature>
<comment type="caution">
    <text evidence="3">The sequence shown here is derived from an EMBL/GenBank/DDBJ whole genome shotgun (WGS) entry which is preliminary data.</text>
</comment>
<feature type="region of interest" description="Disordered" evidence="1">
    <location>
        <begin position="27"/>
        <end position="52"/>
    </location>
</feature>